<organism evidence="1 2">
    <name type="scientific">Dallia pectoralis</name>
    <name type="common">Alaska blackfish</name>
    <dbReference type="NCBI Taxonomy" id="75939"/>
    <lineage>
        <taxon>Eukaryota</taxon>
        <taxon>Metazoa</taxon>
        <taxon>Chordata</taxon>
        <taxon>Craniata</taxon>
        <taxon>Vertebrata</taxon>
        <taxon>Euteleostomi</taxon>
        <taxon>Actinopterygii</taxon>
        <taxon>Neopterygii</taxon>
        <taxon>Teleostei</taxon>
        <taxon>Protacanthopterygii</taxon>
        <taxon>Esociformes</taxon>
        <taxon>Umbridae</taxon>
        <taxon>Dallia</taxon>
    </lineage>
</organism>
<gene>
    <name evidence="1" type="ORF">DPEC_G00137660</name>
</gene>
<protein>
    <submittedName>
        <fullName evidence="1">Uncharacterized protein</fullName>
    </submittedName>
</protein>
<sequence length="136" mass="15254">MRKPTLKGDRENIKDITDTCRSPPCPQTKPDSHPLHYVIGRPVYSLSESGRRNNRLVVWLIAPAVRRPCARRTSPNEQNIGRSGRCVLAAGVVIRASVIYHYIVNLSNPAAIASLTVTLHPDKCYYGRYNGRTGWK</sequence>
<name>A0ACC2GLP8_DALPE</name>
<accession>A0ACC2GLP8</accession>
<evidence type="ECO:0000313" key="2">
    <source>
        <dbReference type="Proteomes" id="UP001157502"/>
    </source>
</evidence>
<reference evidence="1" key="1">
    <citation type="submission" date="2021-05" db="EMBL/GenBank/DDBJ databases">
        <authorList>
            <person name="Pan Q."/>
            <person name="Jouanno E."/>
            <person name="Zahm M."/>
            <person name="Klopp C."/>
            <person name="Cabau C."/>
            <person name="Louis A."/>
            <person name="Berthelot C."/>
            <person name="Parey E."/>
            <person name="Roest Crollius H."/>
            <person name="Montfort J."/>
            <person name="Robinson-Rechavi M."/>
            <person name="Bouchez O."/>
            <person name="Lampietro C."/>
            <person name="Lopez Roques C."/>
            <person name="Donnadieu C."/>
            <person name="Postlethwait J."/>
            <person name="Bobe J."/>
            <person name="Dillon D."/>
            <person name="Chandos A."/>
            <person name="von Hippel F."/>
            <person name="Guiguen Y."/>
        </authorList>
    </citation>
    <scope>NUCLEOTIDE SEQUENCE</scope>
    <source>
        <strain evidence="1">YG-Jan2019</strain>
    </source>
</reference>
<proteinExistence type="predicted"/>
<dbReference type="EMBL" id="CM055738">
    <property type="protein sequence ID" value="KAJ8004571.1"/>
    <property type="molecule type" value="Genomic_DNA"/>
</dbReference>
<dbReference type="Proteomes" id="UP001157502">
    <property type="component" value="Chromosome 11"/>
</dbReference>
<evidence type="ECO:0000313" key="1">
    <source>
        <dbReference type="EMBL" id="KAJ8004571.1"/>
    </source>
</evidence>
<keyword evidence="2" id="KW-1185">Reference proteome</keyword>
<comment type="caution">
    <text evidence="1">The sequence shown here is derived from an EMBL/GenBank/DDBJ whole genome shotgun (WGS) entry which is preliminary data.</text>
</comment>